<reference evidence="1 2" key="1">
    <citation type="journal article" date="2016" name="Nat. Commun.">
        <title>Thousands of microbial genomes shed light on interconnected biogeochemical processes in an aquifer system.</title>
        <authorList>
            <person name="Anantharaman K."/>
            <person name="Brown C.T."/>
            <person name="Hug L.A."/>
            <person name="Sharon I."/>
            <person name="Castelle C.J."/>
            <person name="Probst A.J."/>
            <person name="Thomas B.C."/>
            <person name="Singh A."/>
            <person name="Wilkins M.J."/>
            <person name="Karaoz U."/>
            <person name="Brodie E.L."/>
            <person name="Williams K.H."/>
            <person name="Hubbard S.S."/>
            <person name="Banfield J.F."/>
        </authorList>
    </citation>
    <scope>NUCLEOTIDE SEQUENCE [LARGE SCALE GENOMIC DNA]</scope>
</reference>
<dbReference type="EMBL" id="MFFM01000009">
    <property type="protein sequence ID" value="OGF14039.1"/>
    <property type="molecule type" value="Genomic_DNA"/>
</dbReference>
<sequence>MSKNYEIRLEDTVLFNIAVSLIEAVGREATKMLQLSCSAYNDFLKPRQYSTGLISSAAMPNHMQVKKPTIIKETAHKVRPSDVEIAKFIEIKAQQLGYQSQGIKLLPEKTGEVIEFTFSIPKEKINILRGGKT</sequence>
<evidence type="ECO:0000313" key="2">
    <source>
        <dbReference type="Proteomes" id="UP000177230"/>
    </source>
</evidence>
<proteinExistence type="predicted"/>
<accession>A0A1F5RHY9</accession>
<protein>
    <submittedName>
        <fullName evidence="1">Uncharacterized protein</fullName>
    </submittedName>
</protein>
<dbReference type="Proteomes" id="UP000177230">
    <property type="component" value="Unassembled WGS sequence"/>
</dbReference>
<name>A0A1F5RHY9_9BACT</name>
<organism evidence="1 2">
    <name type="scientific">Candidatus Edwardsbacteria bacterium GWF2_54_11</name>
    <dbReference type="NCBI Taxonomy" id="1817851"/>
    <lineage>
        <taxon>Bacteria</taxon>
        <taxon>Candidatus Edwardsiibacteriota</taxon>
    </lineage>
</organism>
<gene>
    <name evidence="1" type="ORF">A2024_05760</name>
</gene>
<comment type="caution">
    <text evidence="1">The sequence shown here is derived from an EMBL/GenBank/DDBJ whole genome shotgun (WGS) entry which is preliminary data.</text>
</comment>
<evidence type="ECO:0000313" key="1">
    <source>
        <dbReference type="EMBL" id="OGF14039.1"/>
    </source>
</evidence>
<dbReference type="AlphaFoldDB" id="A0A1F5RHY9"/>